<feature type="transmembrane region" description="Helical" evidence="1">
    <location>
        <begin position="218"/>
        <end position="238"/>
    </location>
</feature>
<dbReference type="EMBL" id="PDCG01000006">
    <property type="protein sequence ID" value="RBP97475.1"/>
    <property type="molecule type" value="Genomic_DNA"/>
</dbReference>
<evidence type="ECO:0000256" key="1">
    <source>
        <dbReference type="SAM" id="Phobius"/>
    </source>
</evidence>
<feature type="transmembrane region" description="Helical" evidence="1">
    <location>
        <begin position="250"/>
        <end position="267"/>
    </location>
</feature>
<dbReference type="InterPro" id="IPR002656">
    <property type="entry name" value="Acyl_transf_3_dom"/>
</dbReference>
<comment type="caution">
    <text evidence="3">The sequence shown here is derived from an EMBL/GenBank/DDBJ whole genome shotgun (WGS) entry which is preliminary data.</text>
</comment>
<keyword evidence="1" id="KW-0812">Transmembrane</keyword>
<organism evidence="3 4">
    <name type="scientific">Bifidobacterium aemilianum</name>
    <dbReference type="NCBI Taxonomy" id="2493120"/>
    <lineage>
        <taxon>Bacteria</taxon>
        <taxon>Bacillati</taxon>
        <taxon>Actinomycetota</taxon>
        <taxon>Actinomycetes</taxon>
        <taxon>Bifidobacteriales</taxon>
        <taxon>Bifidobacteriaceae</taxon>
        <taxon>Bifidobacterium</taxon>
    </lineage>
</organism>
<feature type="transmembrane region" description="Helical" evidence="1">
    <location>
        <begin position="93"/>
        <end position="114"/>
    </location>
</feature>
<dbReference type="GO" id="GO:0016747">
    <property type="term" value="F:acyltransferase activity, transferring groups other than amino-acyl groups"/>
    <property type="evidence" value="ECO:0007669"/>
    <property type="project" value="InterPro"/>
</dbReference>
<keyword evidence="1" id="KW-1133">Transmembrane helix</keyword>
<gene>
    <name evidence="3" type="ORF">CRD60_06840</name>
</gene>
<accession>A0A366K6W3</accession>
<reference evidence="3 4" key="1">
    <citation type="submission" date="2017-10" db="EMBL/GenBank/DDBJ databases">
        <title>Bifidobacterium xylocopum sp. nov. and Bifidobacterium aemilianum sp. nov., from the carpenter bee (Xylocopa violacea) digestive tract.</title>
        <authorList>
            <person name="Alberoni D."/>
            <person name="Baffoni L."/>
            <person name="Di Gioia D."/>
            <person name="Gaggia F."/>
            <person name="Biavati B."/>
        </authorList>
    </citation>
    <scope>NUCLEOTIDE SEQUENCE [LARGE SCALE GENOMIC DNA]</scope>
    <source>
        <strain evidence="3 4">XV10</strain>
    </source>
</reference>
<feature type="domain" description="Acyltransferase 3" evidence="2">
    <location>
        <begin position="13"/>
        <end position="339"/>
    </location>
</feature>
<evidence type="ECO:0000313" key="3">
    <source>
        <dbReference type="EMBL" id="RBP97475.1"/>
    </source>
</evidence>
<feature type="transmembrane region" description="Helical" evidence="1">
    <location>
        <begin position="164"/>
        <end position="183"/>
    </location>
</feature>
<dbReference type="Pfam" id="PF01757">
    <property type="entry name" value="Acyl_transf_3"/>
    <property type="match status" value="1"/>
</dbReference>
<feature type="transmembrane region" description="Helical" evidence="1">
    <location>
        <begin position="17"/>
        <end position="39"/>
    </location>
</feature>
<feature type="transmembrane region" description="Helical" evidence="1">
    <location>
        <begin position="287"/>
        <end position="304"/>
    </location>
</feature>
<dbReference type="Proteomes" id="UP000252530">
    <property type="component" value="Unassembled WGS sequence"/>
</dbReference>
<dbReference type="RefSeq" id="WP_113860539.1">
    <property type="nucleotide sequence ID" value="NZ_PDCG01000006.1"/>
</dbReference>
<evidence type="ECO:0000313" key="4">
    <source>
        <dbReference type="Proteomes" id="UP000252530"/>
    </source>
</evidence>
<dbReference type="AlphaFoldDB" id="A0A366K6W3"/>
<feature type="transmembrane region" description="Helical" evidence="1">
    <location>
        <begin position="51"/>
        <end position="72"/>
    </location>
</feature>
<name>A0A366K6W3_9BIFI</name>
<evidence type="ECO:0000259" key="2">
    <source>
        <dbReference type="Pfam" id="PF01757"/>
    </source>
</evidence>
<dbReference type="OrthoDB" id="3240454at2"/>
<sequence>MPTEAARVRTRNSSFELLRIIAMIMIVFMHDIANGNFYTGRSFPVDAIIRIIKNFGSVGDCLFFGITGWFLCMAPMPKFKKSARKAWLLERQLLFYTYLIYFVFLCFQLTGFYRQDSEQFFRYGVKTIIPTISAMWWYPTSYILFLLLYPWINRGLRALGRTSHGRLALLVFIIWGLIPYFHLNLGGSVWLFLYLYVLISYLRWYHDDLLLSAELSHWLFGIGMSLMVIGNIIGAKWFPGRLTTTMLGSARFFPTLFVSLAMLMWAYRTSQDTPKRRSESTDRFINLVASCTLAPYLLLVHPWMVHFIEKKLHFVLVGNPWKVLAFQFILPPIFFTIGVFIDFARQLLFKLTVDRRPGRLFDRLWAAVQSSKYTSIVRQFLDGGKAPVSREKPPHTASQTDGLCNVKEQG</sequence>
<protein>
    <recommendedName>
        <fullName evidence="2">Acyltransferase 3 domain-containing protein</fullName>
    </recommendedName>
</protein>
<feature type="transmembrane region" description="Helical" evidence="1">
    <location>
        <begin position="324"/>
        <end position="344"/>
    </location>
</feature>
<keyword evidence="4" id="KW-1185">Reference proteome</keyword>
<proteinExistence type="predicted"/>
<keyword evidence="1" id="KW-0472">Membrane</keyword>
<feature type="transmembrane region" description="Helical" evidence="1">
    <location>
        <begin position="189"/>
        <end position="206"/>
    </location>
</feature>
<feature type="transmembrane region" description="Helical" evidence="1">
    <location>
        <begin position="134"/>
        <end position="152"/>
    </location>
</feature>